<protein>
    <submittedName>
        <fullName evidence="9">SLC26A/SulP transporter domain-containing protein</fullName>
    </submittedName>
</protein>
<name>A0A0N5D7P7_THECL</name>
<dbReference type="InterPro" id="IPR023271">
    <property type="entry name" value="Aquaporin-like"/>
</dbReference>
<dbReference type="OMA" id="CFCTTII"/>
<feature type="transmembrane region" description="Helical" evidence="6">
    <location>
        <begin position="109"/>
        <end position="125"/>
    </location>
</feature>
<dbReference type="GO" id="GO:0015254">
    <property type="term" value="F:glycerol channel activity"/>
    <property type="evidence" value="ECO:0007669"/>
    <property type="project" value="TreeGrafter"/>
</dbReference>
<evidence type="ECO:0000256" key="2">
    <source>
        <dbReference type="ARBA" id="ARBA00022448"/>
    </source>
</evidence>
<dbReference type="WBParaSite" id="TCLT_0000910401-mRNA-1">
    <property type="protein sequence ID" value="TCLT_0000910401-mRNA-1"/>
    <property type="gene ID" value="TCLT_0000910401"/>
</dbReference>
<evidence type="ECO:0000256" key="4">
    <source>
        <dbReference type="ARBA" id="ARBA00022989"/>
    </source>
</evidence>
<evidence type="ECO:0000313" key="7">
    <source>
        <dbReference type="EMBL" id="VDN06698.1"/>
    </source>
</evidence>
<keyword evidence="4 6" id="KW-1133">Transmembrane helix</keyword>
<reference evidence="9" key="1">
    <citation type="submission" date="2017-02" db="UniProtKB">
        <authorList>
            <consortium name="WormBaseParasite"/>
        </authorList>
    </citation>
    <scope>IDENTIFICATION</scope>
</reference>
<dbReference type="STRING" id="103827.A0A0N5D7P7"/>
<evidence type="ECO:0000313" key="8">
    <source>
        <dbReference type="Proteomes" id="UP000276776"/>
    </source>
</evidence>
<dbReference type="Gene3D" id="1.20.1080.10">
    <property type="entry name" value="Glycerol uptake facilitator protein"/>
    <property type="match status" value="1"/>
</dbReference>
<feature type="transmembrane region" description="Helical" evidence="6">
    <location>
        <begin position="26"/>
        <end position="43"/>
    </location>
</feature>
<keyword evidence="2" id="KW-0813">Transport</keyword>
<dbReference type="GO" id="GO:0015250">
    <property type="term" value="F:water channel activity"/>
    <property type="evidence" value="ECO:0007669"/>
    <property type="project" value="TreeGrafter"/>
</dbReference>
<organism evidence="9">
    <name type="scientific">Thelazia callipaeda</name>
    <name type="common">Oriental eyeworm</name>
    <name type="synonym">Parasitic nematode</name>
    <dbReference type="NCBI Taxonomy" id="103827"/>
    <lineage>
        <taxon>Eukaryota</taxon>
        <taxon>Metazoa</taxon>
        <taxon>Ecdysozoa</taxon>
        <taxon>Nematoda</taxon>
        <taxon>Chromadorea</taxon>
        <taxon>Rhabditida</taxon>
        <taxon>Spirurina</taxon>
        <taxon>Spiruromorpha</taxon>
        <taxon>Thelazioidea</taxon>
        <taxon>Thelaziidae</taxon>
        <taxon>Thelazia</taxon>
    </lineage>
</organism>
<evidence type="ECO:0000256" key="6">
    <source>
        <dbReference type="SAM" id="Phobius"/>
    </source>
</evidence>
<dbReference type="PANTHER" id="PTHR43829">
    <property type="entry name" value="AQUAPORIN OR AQUAGLYCEROPORIN RELATED"/>
    <property type="match status" value="1"/>
</dbReference>
<evidence type="ECO:0000256" key="1">
    <source>
        <dbReference type="ARBA" id="ARBA00004141"/>
    </source>
</evidence>
<dbReference type="GO" id="GO:0016323">
    <property type="term" value="C:basolateral plasma membrane"/>
    <property type="evidence" value="ECO:0007669"/>
    <property type="project" value="TreeGrafter"/>
</dbReference>
<sequence>MQANVMGAKVKSSIFKVFYKRLSAQFSYFLNNFYCSLIIIFVDRIRNFDGCQRQIIGPNATLGIFVLWPQQYLSIPGYIFDHFCGTALLCFCTTIITDSGNRIPKVAQPFFVALTVILIGLAASLN</sequence>
<evidence type="ECO:0000313" key="9">
    <source>
        <dbReference type="WBParaSite" id="TCLT_0000910401-mRNA-1"/>
    </source>
</evidence>
<gene>
    <name evidence="7" type="ORF">TCLT_LOCUS9093</name>
</gene>
<dbReference type="PANTHER" id="PTHR43829:SF9">
    <property type="entry name" value="AQUAPORIN-9"/>
    <property type="match status" value="1"/>
</dbReference>
<comment type="subcellular location">
    <subcellularLocation>
        <location evidence="1">Membrane</location>
        <topology evidence="1">Multi-pass membrane protein</topology>
    </subcellularLocation>
</comment>
<dbReference type="InterPro" id="IPR050363">
    <property type="entry name" value="MIP/Aquaporin"/>
</dbReference>
<dbReference type="Proteomes" id="UP000276776">
    <property type="component" value="Unassembled WGS sequence"/>
</dbReference>
<evidence type="ECO:0000256" key="3">
    <source>
        <dbReference type="ARBA" id="ARBA00022692"/>
    </source>
</evidence>
<keyword evidence="8" id="KW-1185">Reference proteome</keyword>
<dbReference type="EMBL" id="UYYF01004731">
    <property type="protein sequence ID" value="VDN06698.1"/>
    <property type="molecule type" value="Genomic_DNA"/>
</dbReference>
<dbReference type="SUPFAM" id="SSF81338">
    <property type="entry name" value="Aquaporin-like"/>
    <property type="match status" value="1"/>
</dbReference>
<accession>A0A0N5D7P7</accession>
<keyword evidence="5 6" id="KW-0472">Membrane</keyword>
<feature type="transmembrane region" description="Helical" evidence="6">
    <location>
        <begin position="55"/>
        <end position="73"/>
    </location>
</feature>
<evidence type="ECO:0000256" key="5">
    <source>
        <dbReference type="ARBA" id="ARBA00023136"/>
    </source>
</evidence>
<proteinExistence type="predicted"/>
<dbReference type="AlphaFoldDB" id="A0A0N5D7P7"/>
<reference evidence="7 8" key="2">
    <citation type="submission" date="2018-11" db="EMBL/GenBank/DDBJ databases">
        <authorList>
            <consortium name="Pathogen Informatics"/>
        </authorList>
    </citation>
    <scope>NUCLEOTIDE SEQUENCE [LARGE SCALE GENOMIC DNA]</scope>
</reference>
<keyword evidence="3 6" id="KW-0812">Transmembrane</keyword>